<dbReference type="Pfam" id="PF11799">
    <property type="entry name" value="IMS_C"/>
    <property type="match status" value="1"/>
</dbReference>
<dbReference type="Gene3D" id="3.40.1170.60">
    <property type="match status" value="1"/>
</dbReference>
<dbReference type="GO" id="GO:0003887">
    <property type="term" value="F:DNA-directed DNA polymerase activity"/>
    <property type="evidence" value="ECO:0007669"/>
    <property type="project" value="UniProtKB-KW"/>
</dbReference>
<dbReference type="GO" id="GO:0009432">
    <property type="term" value="P:SOS response"/>
    <property type="evidence" value="ECO:0007669"/>
    <property type="project" value="TreeGrafter"/>
</dbReference>
<proteinExistence type="inferred from homology"/>
<dbReference type="PANTHER" id="PTHR11076:SF33">
    <property type="entry name" value="DNA POLYMERASE KAPPA"/>
    <property type="match status" value="1"/>
</dbReference>
<evidence type="ECO:0000313" key="4">
    <source>
        <dbReference type="Proteomes" id="UP000525298"/>
    </source>
</evidence>
<dbReference type="EC" id="2.7.7.7" evidence="3"/>
<dbReference type="GO" id="GO:0006281">
    <property type="term" value="P:DNA repair"/>
    <property type="evidence" value="ECO:0007669"/>
    <property type="project" value="InterPro"/>
</dbReference>
<name>A0A7W0HJR7_9BACT</name>
<comment type="similarity">
    <text evidence="1">Belongs to the DNA polymerase type-Y family.</text>
</comment>
<dbReference type="PANTHER" id="PTHR11076">
    <property type="entry name" value="DNA REPAIR POLYMERASE UMUC / TRANSFERASE FAMILY MEMBER"/>
    <property type="match status" value="1"/>
</dbReference>
<comment type="caution">
    <text evidence="3">The sequence shown here is derived from an EMBL/GenBank/DDBJ whole genome shotgun (WGS) entry which is preliminary data.</text>
</comment>
<dbReference type="Pfam" id="PF00817">
    <property type="entry name" value="IMS"/>
    <property type="match status" value="1"/>
</dbReference>
<evidence type="ECO:0000256" key="1">
    <source>
        <dbReference type="ARBA" id="ARBA00010945"/>
    </source>
</evidence>
<dbReference type="Gene3D" id="3.30.70.270">
    <property type="match status" value="1"/>
</dbReference>
<accession>A0A7W0HJR7</accession>
<dbReference type="InterPro" id="IPR036775">
    <property type="entry name" value="DNA_pol_Y-fam_lit_finger_sf"/>
</dbReference>
<dbReference type="InterPro" id="IPR043502">
    <property type="entry name" value="DNA/RNA_pol_sf"/>
</dbReference>
<dbReference type="GO" id="GO:0042276">
    <property type="term" value="P:error-prone translesion synthesis"/>
    <property type="evidence" value="ECO:0007669"/>
    <property type="project" value="TreeGrafter"/>
</dbReference>
<evidence type="ECO:0000259" key="2">
    <source>
        <dbReference type="PROSITE" id="PS50173"/>
    </source>
</evidence>
<dbReference type="AlphaFoldDB" id="A0A7W0HJR7"/>
<keyword evidence="4" id="KW-1185">Reference proteome</keyword>
<dbReference type="SUPFAM" id="SSF56672">
    <property type="entry name" value="DNA/RNA polymerases"/>
    <property type="match status" value="1"/>
</dbReference>
<dbReference type="GO" id="GO:0003684">
    <property type="term" value="F:damaged DNA binding"/>
    <property type="evidence" value="ECO:0007669"/>
    <property type="project" value="InterPro"/>
</dbReference>
<dbReference type="InterPro" id="IPR043128">
    <property type="entry name" value="Rev_trsase/Diguanyl_cyclase"/>
</dbReference>
<dbReference type="InterPro" id="IPR001126">
    <property type="entry name" value="UmuC"/>
</dbReference>
<feature type="domain" description="UmuC" evidence="2">
    <location>
        <begin position="9"/>
        <end position="191"/>
    </location>
</feature>
<reference evidence="3 4" key="1">
    <citation type="submission" date="2020-07" db="EMBL/GenBank/DDBJ databases">
        <title>Genomic Encyclopedia of Type Strains, Phase IV (KMG-IV): sequencing the most valuable type-strain genomes for metagenomic binning, comparative biology and taxonomic classification.</title>
        <authorList>
            <person name="Goeker M."/>
        </authorList>
    </citation>
    <scope>NUCLEOTIDE SEQUENCE [LARGE SCALE GENOMIC DNA]</scope>
    <source>
        <strain evidence="3 4">DSM 17721</strain>
    </source>
</reference>
<keyword evidence="3" id="KW-0548">Nucleotidyltransferase</keyword>
<dbReference type="InterPro" id="IPR017961">
    <property type="entry name" value="DNA_pol_Y-fam_little_finger"/>
</dbReference>
<dbReference type="EMBL" id="JACDUS010000002">
    <property type="protein sequence ID" value="MBA2880457.1"/>
    <property type="molecule type" value="Genomic_DNA"/>
</dbReference>
<dbReference type="InterPro" id="IPR050116">
    <property type="entry name" value="DNA_polymerase-Y"/>
</dbReference>
<dbReference type="SUPFAM" id="SSF100879">
    <property type="entry name" value="Lesion bypass DNA polymerase (Y-family), little finger domain"/>
    <property type="match status" value="1"/>
</dbReference>
<dbReference type="Proteomes" id="UP000525298">
    <property type="component" value="Unassembled WGS sequence"/>
</dbReference>
<evidence type="ECO:0000313" key="3">
    <source>
        <dbReference type="EMBL" id="MBA2880457.1"/>
    </source>
</evidence>
<protein>
    <submittedName>
        <fullName evidence="3">DNA polymerase-4</fullName>
        <ecNumber evidence="3">2.7.7.7</ecNumber>
    </submittedName>
</protein>
<organism evidence="3 4">
    <name type="scientific">Desulfosalsimonas propionicica</name>
    <dbReference type="NCBI Taxonomy" id="332175"/>
    <lineage>
        <taxon>Bacteria</taxon>
        <taxon>Pseudomonadati</taxon>
        <taxon>Thermodesulfobacteriota</taxon>
        <taxon>Desulfobacteria</taxon>
        <taxon>Desulfobacterales</taxon>
        <taxon>Desulfosalsimonadaceae</taxon>
        <taxon>Desulfosalsimonas</taxon>
    </lineage>
</organism>
<dbReference type="GO" id="GO:0005829">
    <property type="term" value="C:cytosol"/>
    <property type="evidence" value="ECO:0007669"/>
    <property type="project" value="TreeGrafter"/>
</dbReference>
<sequence>MGRVFEREVIHLNIADFAAAVESLREPSLRGRPVIIAPAGGQRAGVYDMSEEAYQAGVRKNMPLYQARRRCRDAAVLAPQPQRYAQAMARVVRRVMPYSPLIEPGEMDGHLFVDVTGTGRLHGPARDAARRMARQIQRDLGFCPAWAVAANKLVAKVATRLVKPAGQYLVAPGDEAGFLWPLGLDLIPGISRDDLFRLRELNLMTAGQAAGLSPEQLAVIVGRRAGKIHDAVCGIDYSPVSPAGERPDTVSAACGLGSDTNCVSAAEAVLYRLVEKIGAELRSRNRAARRLVMAIDYADGRCCFRQTTLEPPAADDITLFAVCRRLLHKAWVRRVRLFYVYLACPAPVAFQVQRQLFSDPAGVIATRNSLAGAVDRIRHRFGHDAVRPGRVMVVQP</sequence>
<gene>
    <name evidence="3" type="ORF">HNR65_000775</name>
</gene>
<dbReference type="RefSeq" id="WP_181550139.1">
    <property type="nucleotide sequence ID" value="NZ_JACDUS010000002.1"/>
</dbReference>
<keyword evidence="3" id="KW-0808">Transferase</keyword>
<dbReference type="Gene3D" id="3.30.1490.100">
    <property type="entry name" value="DNA polymerase, Y-family, little finger domain"/>
    <property type="match status" value="1"/>
</dbReference>
<dbReference type="PROSITE" id="PS50173">
    <property type="entry name" value="UMUC"/>
    <property type="match status" value="1"/>
</dbReference>